<keyword evidence="4 6" id="KW-1133">Transmembrane helix</keyword>
<reference evidence="8 9" key="1">
    <citation type="journal article" date="2021" name="Mar. Drugs">
        <title>Genome Reduction and Secondary Metabolism of the Marine Sponge-Associated Cyanobacterium Leptothoe.</title>
        <authorList>
            <person name="Konstantinou D."/>
            <person name="Popin R.V."/>
            <person name="Fewer D.P."/>
            <person name="Sivonen K."/>
            <person name="Gkelis S."/>
        </authorList>
    </citation>
    <scope>NUCLEOTIDE SEQUENCE [LARGE SCALE GENOMIC DNA]</scope>
    <source>
        <strain evidence="8 9">TAU-MAC 1615</strain>
    </source>
</reference>
<evidence type="ECO:0000256" key="4">
    <source>
        <dbReference type="ARBA" id="ARBA00022989"/>
    </source>
</evidence>
<accession>A0ABS5XZL1</accession>
<comment type="caution">
    <text evidence="8">The sequence shown here is derived from an EMBL/GenBank/DDBJ whole genome shotgun (WGS) entry which is preliminary data.</text>
</comment>
<proteinExistence type="predicted"/>
<evidence type="ECO:0000256" key="5">
    <source>
        <dbReference type="ARBA" id="ARBA00023136"/>
    </source>
</evidence>
<evidence type="ECO:0000256" key="6">
    <source>
        <dbReference type="SAM" id="Phobius"/>
    </source>
</evidence>
<keyword evidence="5 6" id="KW-0472">Membrane</keyword>
<keyword evidence="3 6" id="KW-0812">Transmembrane</keyword>
<dbReference type="Pfam" id="PF06271">
    <property type="entry name" value="RDD"/>
    <property type="match status" value="1"/>
</dbReference>
<feature type="transmembrane region" description="Helical" evidence="6">
    <location>
        <begin position="12"/>
        <end position="35"/>
    </location>
</feature>
<evidence type="ECO:0000256" key="2">
    <source>
        <dbReference type="ARBA" id="ARBA00022475"/>
    </source>
</evidence>
<protein>
    <submittedName>
        <fullName evidence="8">RDD family protein</fullName>
    </submittedName>
</protein>
<name>A0ABS5XZL1_9CYAN</name>
<dbReference type="Proteomes" id="UP001196661">
    <property type="component" value="Unassembled WGS sequence"/>
</dbReference>
<dbReference type="PANTHER" id="PTHR36115">
    <property type="entry name" value="PROLINE-RICH ANTIGEN HOMOLOG-RELATED"/>
    <property type="match status" value="1"/>
</dbReference>
<dbReference type="EMBL" id="JADOER010000003">
    <property type="protein sequence ID" value="MBT9311010.1"/>
    <property type="molecule type" value="Genomic_DNA"/>
</dbReference>
<dbReference type="InterPro" id="IPR010432">
    <property type="entry name" value="RDD"/>
</dbReference>
<evidence type="ECO:0000259" key="7">
    <source>
        <dbReference type="Pfam" id="PF06271"/>
    </source>
</evidence>
<comment type="subcellular location">
    <subcellularLocation>
        <location evidence="1">Cell membrane</location>
        <topology evidence="1">Multi-pass membrane protein</topology>
    </subcellularLocation>
</comment>
<feature type="transmembrane region" description="Helical" evidence="6">
    <location>
        <begin position="114"/>
        <end position="133"/>
    </location>
</feature>
<dbReference type="PANTHER" id="PTHR36115:SF4">
    <property type="entry name" value="MEMBRANE PROTEIN"/>
    <property type="match status" value="1"/>
</dbReference>
<gene>
    <name evidence="8" type="ORF">IXB28_02220</name>
</gene>
<keyword evidence="9" id="KW-1185">Reference proteome</keyword>
<evidence type="ECO:0000313" key="9">
    <source>
        <dbReference type="Proteomes" id="UP001196661"/>
    </source>
</evidence>
<dbReference type="RefSeq" id="WP_215616920.1">
    <property type="nucleotide sequence ID" value="NZ_JADOER010000003.1"/>
</dbReference>
<dbReference type="InterPro" id="IPR051791">
    <property type="entry name" value="Pra-immunoreactive"/>
</dbReference>
<keyword evidence="2" id="KW-1003">Cell membrane</keyword>
<evidence type="ECO:0000313" key="8">
    <source>
        <dbReference type="EMBL" id="MBT9311010.1"/>
    </source>
</evidence>
<organism evidence="8 9">
    <name type="scientific">Leptothoe kymatousa TAU-MAC 1615</name>
    <dbReference type="NCBI Taxonomy" id="2364775"/>
    <lineage>
        <taxon>Bacteria</taxon>
        <taxon>Bacillati</taxon>
        <taxon>Cyanobacteriota</taxon>
        <taxon>Cyanophyceae</taxon>
        <taxon>Nodosilineales</taxon>
        <taxon>Cymatolegaceae</taxon>
        <taxon>Leptothoe</taxon>
        <taxon>Leptothoe kymatousa</taxon>
    </lineage>
</organism>
<feature type="domain" description="RDD" evidence="7">
    <location>
        <begin position="6"/>
        <end position="146"/>
    </location>
</feature>
<feature type="transmembrane region" description="Helical" evidence="6">
    <location>
        <begin position="69"/>
        <end position="93"/>
    </location>
</feature>
<sequence>MSNQQTAGLGARLLAYLIDILPIILVTSAVFYLFLGFDETIQQYLNARDDINTRIAFLRQRNQIRDFSFLVYIVYCGFLEGSAMQGTIGKRLLGLRVTDKNGRPLTRGRSFGRNVAKLISYIPLGLGFLWAIWSKHNRTWHDMLAKTLVVK</sequence>
<evidence type="ECO:0000256" key="3">
    <source>
        <dbReference type="ARBA" id="ARBA00022692"/>
    </source>
</evidence>
<evidence type="ECO:0000256" key="1">
    <source>
        <dbReference type="ARBA" id="ARBA00004651"/>
    </source>
</evidence>